<dbReference type="AlphaFoldDB" id="A0A975PEB5"/>
<evidence type="ECO:0000313" key="2">
    <source>
        <dbReference type="EMBL" id="QWQ35793.1"/>
    </source>
</evidence>
<dbReference type="InterPro" id="IPR050229">
    <property type="entry name" value="GlpE_sulfurtransferase"/>
</dbReference>
<sequence>MASATPSSPGSPTPASAVTALDAQTLQAWQRERPDLIVLDVRSAAEFESLHIAGSVNVPLPLLKDHADSVATRLGGSVVLVCQSGVRAEQARQRLGAAGVDAATVLTGGVPGYAAAGGNVVRGKERWDLERQVRLAAGSLVLAGLTGGRFASPKVRTLAGVIGAGLTFSAATNTCAMGKALSVMPWNKAAVEPTPEDVLASLPLSGAGNTAAAS</sequence>
<keyword evidence="3" id="KW-1185">Reference proteome</keyword>
<gene>
    <name evidence="2" type="ORF">KG104_15220</name>
</gene>
<dbReference type="Pfam" id="PF11127">
    <property type="entry name" value="YgaP-like_TM"/>
    <property type="match status" value="1"/>
</dbReference>
<dbReference type="SUPFAM" id="SSF52821">
    <property type="entry name" value="Rhodanese/Cell cycle control phosphatase"/>
    <property type="match status" value="1"/>
</dbReference>
<organism evidence="2 3">
    <name type="scientific">Arthrobacter sunyaminii</name>
    <dbReference type="NCBI Taxonomy" id="2816859"/>
    <lineage>
        <taxon>Bacteria</taxon>
        <taxon>Bacillati</taxon>
        <taxon>Actinomycetota</taxon>
        <taxon>Actinomycetes</taxon>
        <taxon>Micrococcales</taxon>
        <taxon>Micrococcaceae</taxon>
        <taxon>Arthrobacter</taxon>
    </lineage>
</organism>
<proteinExistence type="predicted"/>
<dbReference type="InterPro" id="IPR001763">
    <property type="entry name" value="Rhodanese-like_dom"/>
</dbReference>
<accession>A0A975PEB5</accession>
<dbReference type="EMBL" id="CP076456">
    <property type="protein sequence ID" value="QWQ35793.1"/>
    <property type="molecule type" value="Genomic_DNA"/>
</dbReference>
<protein>
    <submittedName>
        <fullName evidence="2">Rhodanese-like domain-containing protein</fullName>
    </submittedName>
</protein>
<dbReference type="PROSITE" id="PS50206">
    <property type="entry name" value="RHODANESE_3"/>
    <property type="match status" value="1"/>
</dbReference>
<name>A0A975PEB5_9MICC</name>
<dbReference type="CDD" id="cd00158">
    <property type="entry name" value="RHOD"/>
    <property type="match status" value="1"/>
</dbReference>
<feature type="domain" description="Rhodanese" evidence="1">
    <location>
        <begin position="32"/>
        <end position="122"/>
    </location>
</feature>
<dbReference type="Pfam" id="PF00581">
    <property type="entry name" value="Rhodanese"/>
    <property type="match status" value="1"/>
</dbReference>
<dbReference type="InterPro" id="IPR021309">
    <property type="entry name" value="YgaP-like_TM"/>
</dbReference>
<dbReference type="KEGG" id="asun:KG104_15220"/>
<dbReference type="Gene3D" id="3.40.250.10">
    <property type="entry name" value="Rhodanese-like domain"/>
    <property type="match status" value="1"/>
</dbReference>
<dbReference type="Gene3D" id="6.10.140.1340">
    <property type="match status" value="1"/>
</dbReference>
<evidence type="ECO:0000259" key="1">
    <source>
        <dbReference type="PROSITE" id="PS50206"/>
    </source>
</evidence>
<evidence type="ECO:0000313" key="3">
    <source>
        <dbReference type="Proteomes" id="UP000680588"/>
    </source>
</evidence>
<dbReference type="Proteomes" id="UP000680588">
    <property type="component" value="Chromosome"/>
</dbReference>
<dbReference type="InterPro" id="IPR036873">
    <property type="entry name" value="Rhodanese-like_dom_sf"/>
</dbReference>
<dbReference type="PANTHER" id="PTHR43031">
    <property type="entry name" value="FAD-DEPENDENT OXIDOREDUCTASE"/>
    <property type="match status" value="1"/>
</dbReference>
<reference evidence="2" key="1">
    <citation type="submission" date="2021-06" db="EMBL/GenBank/DDBJ databases">
        <title>Novel species in genus Arthrobacter.</title>
        <authorList>
            <person name="Zhang G."/>
        </authorList>
    </citation>
    <scope>NUCLEOTIDE SEQUENCE</scope>
    <source>
        <strain evidence="2">Zg-ZUI122</strain>
    </source>
</reference>
<dbReference type="SMART" id="SM00450">
    <property type="entry name" value="RHOD"/>
    <property type="match status" value="1"/>
</dbReference>
<dbReference type="RefSeq" id="WP_104160341.1">
    <property type="nucleotide sequence ID" value="NZ_CP076456.1"/>
</dbReference>
<dbReference type="PANTHER" id="PTHR43031:SF1">
    <property type="entry name" value="PYRIDINE NUCLEOTIDE-DISULPHIDE OXIDOREDUCTASE"/>
    <property type="match status" value="1"/>
</dbReference>